<accession>A0ABR5A4P1</accession>
<evidence type="ECO:0000313" key="2">
    <source>
        <dbReference type="Proteomes" id="UP000054526"/>
    </source>
</evidence>
<gene>
    <name evidence="1" type="ORF">SD71_11860</name>
</gene>
<reference evidence="1 2" key="1">
    <citation type="submission" date="2014-12" db="EMBL/GenBank/DDBJ databases">
        <title>Draft genome sequence of Cohnella kolymensis strain B-2846.</title>
        <authorList>
            <person name="Karlyshev A.V."/>
            <person name="Kudryashova E.B."/>
        </authorList>
    </citation>
    <scope>NUCLEOTIDE SEQUENCE [LARGE SCALE GENOMIC DNA]</scope>
    <source>
        <strain evidence="1 2">VKM B-2846</strain>
    </source>
</reference>
<comment type="caution">
    <text evidence="1">The sequence shown here is derived from an EMBL/GenBank/DDBJ whole genome shotgun (WGS) entry which is preliminary data.</text>
</comment>
<dbReference type="Proteomes" id="UP000054526">
    <property type="component" value="Unassembled WGS sequence"/>
</dbReference>
<dbReference type="RefSeq" id="WP_041063001.1">
    <property type="nucleotide sequence ID" value="NZ_JXAL01000016.1"/>
</dbReference>
<sequence>MVKLCSLDAGKWGSGCEKKLVGLLGILFLLSSCSLNNTEMQEEILYHYTGEFIGLVDQRKEPVNEEYGIAYTLNMDKFYVTEPVFEKYNATYPKDFQGFRHIDFTERTKVYIRKGNTKTLISPLKLNEFAKPLPRNPNTKYQELEVWIKPYKKMDSAIEAVEVVVLQD</sequence>
<keyword evidence="2" id="KW-1185">Reference proteome</keyword>
<evidence type="ECO:0000313" key="1">
    <source>
        <dbReference type="EMBL" id="KIL36011.1"/>
    </source>
</evidence>
<protein>
    <recommendedName>
        <fullName evidence="3">Lipoprotein</fullName>
    </recommendedName>
</protein>
<name>A0ABR5A4P1_9BACL</name>
<organism evidence="1 2">
    <name type="scientific">Cohnella kolymensis</name>
    <dbReference type="NCBI Taxonomy" id="1590652"/>
    <lineage>
        <taxon>Bacteria</taxon>
        <taxon>Bacillati</taxon>
        <taxon>Bacillota</taxon>
        <taxon>Bacilli</taxon>
        <taxon>Bacillales</taxon>
        <taxon>Paenibacillaceae</taxon>
        <taxon>Cohnella</taxon>
    </lineage>
</organism>
<evidence type="ECO:0008006" key="3">
    <source>
        <dbReference type="Google" id="ProtNLM"/>
    </source>
</evidence>
<dbReference type="PROSITE" id="PS51257">
    <property type="entry name" value="PROKAR_LIPOPROTEIN"/>
    <property type="match status" value="1"/>
</dbReference>
<proteinExistence type="predicted"/>
<dbReference type="EMBL" id="JXAL01000016">
    <property type="protein sequence ID" value="KIL36011.1"/>
    <property type="molecule type" value="Genomic_DNA"/>
</dbReference>